<evidence type="ECO:0008006" key="3">
    <source>
        <dbReference type="Google" id="ProtNLM"/>
    </source>
</evidence>
<name>A0A8S5PD53_9CAUD</name>
<reference evidence="2" key="1">
    <citation type="journal article" date="2021" name="Proc. Natl. Acad. Sci. U.S.A.">
        <title>A Catalog of Tens of Thousands of Viruses from Human Metagenomes Reveals Hidden Associations with Chronic Diseases.</title>
        <authorList>
            <person name="Tisza M.J."/>
            <person name="Buck C.B."/>
        </authorList>
    </citation>
    <scope>NUCLEOTIDE SEQUENCE</scope>
    <source>
        <strain evidence="2">Ctc6d98</strain>
    </source>
</reference>
<accession>A0A8S5PD53</accession>
<proteinExistence type="predicted"/>
<sequence length="388" mass="41793">MNLKIKFELEETELNGEIENLIPSSSGVSLPSGGTTGQVLTKNSNADGDAGWKDSSGAEFSDDGSGNISVNGASSDAKRFLNSLTFPGLNYKYVNPINSGTYASPYGVYISSGTVVDYVVGLAQVGFYTAYVNRRVTDIPDAAKAANSSLRGFVCVSQIDNTASGGSQKCYAYITIIDQNSNFYIQYIQGSVGGGWKRMYPYETAESSLIEKLDKNQGTSNSGKFLGIGADGIVVPTEVGGGSEWTELYQGTIETSEPVSSLTVDLTKSCEGMTEAIMSFVSTKGEGELTGNTSIHCKFGLFGVTYGRLGNYSAACDDKYYLLAPNKYQSMFYKNSKMTNSIYYNTAQCLIGWVEPSTINNPNYNQMIIDFWGSPGYQGTITLRIVGR</sequence>
<feature type="region of interest" description="Disordered" evidence="1">
    <location>
        <begin position="25"/>
        <end position="64"/>
    </location>
</feature>
<organism evidence="2">
    <name type="scientific">Siphoviridae sp. ctc6d98</name>
    <dbReference type="NCBI Taxonomy" id="2825569"/>
    <lineage>
        <taxon>Viruses</taxon>
        <taxon>Duplodnaviria</taxon>
        <taxon>Heunggongvirae</taxon>
        <taxon>Uroviricota</taxon>
        <taxon>Caudoviricetes</taxon>
    </lineage>
</organism>
<evidence type="ECO:0000256" key="1">
    <source>
        <dbReference type="SAM" id="MobiDB-lite"/>
    </source>
</evidence>
<dbReference type="EMBL" id="BK015386">
    <property type="protein sequence ID" value="DAE04379.1"/>
    <property type="molecule type" value="Genomic_DNA"/>
</dbReference>
<protein>
    <recommendedName>
        <fullName evidence="3">Tail fiber protein</fullName>
    </recommendedName>
</protein>
<evidence type="ECO:0000313" key="2">
    <source>
        <dbReference type="EMBL" id="DAE04379.1"/>
    </source>
</evidence>